<keyword evidence="2" id="KW-0677">Repeat</keyword>
<dbReference type="PANTHER" id="PTHR24366">
    <property type="entry name" value="IG(IMMUNOGLOBULIN) AND LRR(LEUCINE RICH REPEAT) DOMAINS"/>
    <property type="match status" value="1"/>
</dbReference>
<dbReference type="Gene3D" id="3.80.10.10">
    <property type="entry name" value="Ribonuclease Inhibitor"/>
    <property type="match status" value="4"/>
</dbReference>
<dbReference type="Proteomes" id="UP001150062">
    <property type="component" value="Unassembled WGS sequence"/>
</dbReference>
<dbReference type="SMART" id="SM00369">
    <property type="entry name" value="LRR_TYP"/>
    <property type="match status" value="9"/>
</dbReference>
<evidence type="ECO:0000256" key="2">
    <source>
        <dbReference type="ARBA" id="ARBA00022737"/>
    </source>
</evidence>
<dbReference type="Pfam" id="PF13855">
    <property type="entry name" value="LRR_8"/>
    <property type="match status" value="1"/>
</dbReference>
<gene>
    <name evidence="5" type="ORF">M0813_16602</name>
</gene>
<dbReference type="SMART" id="SM00365">
    <property type="entry name" value="LRR_SD22"/>
    <property type="match status" value="5"/>
</dbReference>
<dbReference type="InterPro" id="IPR001810">
    <property type="entry name" value="F-box_dom"/>
</dbReference>
<dbReference type="SUPFAM" id="SSF52047">
    <property type="entry name" value="RNI-like"/>
    <property type="match status" value="1"/>
</dbReference>
<evidence type="ECO:0000256" key="3">
    <source>
        <dbReference type="SAM" id="Coils"/>
    </source>
</evidence>
<evidence type="ECO:0000256" key="1">
    <source>
        <dbReference type="ARBA" id="ARBA00022614"/>
    </source>
</evidence>
<dbReference type="Pfam" id="PF12799">
    <property type="entry name" value="LRR_4"/>
    <property type="match status" value="1"/>
</dbReference>
<evidence type="ECO:0000313" key="5">
    <source>
        <dbReference type="EMBL" id="KAJ6249919.1"/>
    </source>
</evidence>
<proteinExistence type="predicted"/>
<keyword evidence="6" id="KW-1185">Reference proteome</keyword>
<dbReference type="InterPro" id="IPR032675">
    <property type="entry name" value="LRR_dom_sf"/>
</dbReference>
<dbReference type="SUPFAM" id="SSF52058">
    <property type="entry name" value="L domain-like"/>
    <property type="match status" value="2"/>
</dbReference>
<dbReference type="InterPro" id="IPR025875">
    <property type="entry name" value="Leu-rich_rpt_4"/>
</dbReference>
<accession>A0ABQ8YZ32</accession>
<reference evidence="5" key="1">
    <citation type="submission" date="2022-08" db="EMBL/GenBank/DDBJ databases">
        <title>Novel sulfate-reducing endosymbionts in the free-living metamonad Anaeramoeba.</title>
        <authorList>
            <person name="Jerlstrom-Hultqvist J."/>
            <person name="Cepicka I."/>
            <person name="Gallot-Lavallee L."/>
            <person name="Salas-Leiva D."/>
            <person name="Curtis B.A."/>
            <person name="Zahonova K."/>
            <person name="Pipaliya S."/>
            <person name="Dacks J."/>
            <person name="Roger A.J."/>
        </authorList>
    </citation>
    <scope>NUCLEOTIDE SEQUENCE</scope>
    <source>
        <strain evidence="5">Schooner1</strain>
    </source>
</reference>
<feature type="coiled-coil region" evidence="3">
    <location>
        <begin position="578"/>
        <end position="623"/>
    </location>
</feature>
<dbReference type="PANTHER" id="PTHR24366:SF96">
    <property type="entry name" value="LEUCINE RICH REPEAT CONTAINING 53"/>
    <property type="match status" value="1"/>
</dbReference>
<keyword evidence="1" id="KW-0433">Leucine-rich repeat</keyword>
<evidence type="ECO:0000313" key="6">
    <source>
        <dbReference type="Proteomes" id="UP001150062"/>
    </source>
</evidence>
<dbReference type="InterPro" id="IPR003591">
    <property type="entry name" value="Leu-rich_rpt_typical-subtyp"/>
</dbReference>
<dbReference type="PROSITE" id="PS51450">
    <property type="entry name" value="LRR"/>
    <property type="match status" value="4"/>
</dbReference>
<organism evidence="5 6">
    <name type="scientific">Anaeramoeba flamelloides</name>
    <dbReference type="NCBI Taxonomy" id="1746091"/>
    <lineage>
        <taxon>Eukaryota</taxon>
        <taxon>Metamonada</taxon>
        <taxon>Anaeramoebidae</taxon>
        <taxon>Anaeramoeba</taxon>
    </lineage>
</organism>
<dbReference type="EMBL" id="JAOAOG010000090">
    <property type="protein sequence ID" value="KAJ6249919.1"/>
    <property type="molecule type" value="Genomic_DNA"/>
</dbReference>
<keyword evidence="3" id="KW-0175">Coiled coil</keyword>
<comment type="caution">
    <text evidence="5">The sequence shown here is derived from an EMBL/GenBank/DDBJ whole genome shotgun (WGS) entry which is preliminary data.</text>
</comment>
<feature type="domain" description="F-box" evidence="4">
    <location>
        <begin position="120"/>
        <end position="166"/>
    </location>
</feature>
<sequence>MDQQKQKKRRVIQNSKLGKKQTNKRFYEEWETVCIEIRNILRKFLITTIKISEYDQIYSDDCFIKYIDQEYLKQRRAQHLLYEELKNTPDYRRLGTFLSLLSKIQTTNERLGLLKRLPKATELMDLPNTILVRIFQFLDLRKRLVLSRMNKRIEQIIYRSPTHQTLNFKIPFFQFAIQESREIIKQFANLKAIKLSQRESGSISFLKTLMKKNPNLKKIELDKISEEGFNILTKFQRLESLKMNNYCSFTSAFTKLTNLKVLDLSEFKSKKLKLPTKCLSFLTKLEELKLPKISCLQNVASDLVPLTCLKSLSLLSPIFNIQILTQLTSLNLYIQDNTESYPNNSSIDIDDLFQNNLNNVHSSNFLNGIKFKNDKDNVNINITNNNKKKNFENQFHLSLLTNIQKLVILPKMKKKQDKKNNVSKYSYPKITKYLYDLPSNLMYLRIFNFNCNSFLNYYNNLTNLSTLILSNCNLTYLSSQIMNCVSLTKLNLSHNHINSIDDSIIKLRKLKILNLSHNPILIFPKKISKLSFLSKLKLTSSLEKIFGTDFYSENDLKDLLLFNEQEEINNNNDDDDLLLQQQQRQQQQQKQRQQQQQQQQQQEQQQEQQNEEIEIEIINIDDDLNINENNNNNNTILDEDIIEIDDEIIVEDEIVKLKEEKEMLRLQNKLISKKKNKCLNKIPLDINLLKNLKVLKIDRNLINVFPFFLNQNKIIKIKANDNIIHNKIKFKNCNKLKKINFSNNFISRISINNNNKLHTIKMLNNPIKIIKLKSLPRLERIYFSSCLITKFEDSCFMNTHCLNFVEINHCKQLKRLPKIFFLNHRFLTTLNLSQNGLTTIDGLQHLTNLTSLNLSHNLITKIPSFTQRNLLYINLSNNKLSKFRNIKILSKVKLVNLQSNNLSHLSNNFKYLFNLKNLYLRYNKIEIIPDHLAKCSKLLFLDISNNNLHKITHKLFKCKKLCFIKLSYNPRLKSIPVHIRKETSLLLNYLETQYYKKKQSKEK</sequence>
<dbReference type="PROSITE" id="PS50181">
    <property type="entry name" value="FBOX"/>
    <property type="match status" value="1"/>
</dbReference>
<protein>
    <submittedName>
        <fullName evidence="5">Leucine rich repeat containing protein</fullName>
    </submittedName>
</protein>
<evidence type="ECO:0000259" key="4">
    <source>
        <dbReference type="PROSITE" id="PS50181"/>
    </source>
</evidence>
<dbReference type="InterPro" id="IPR001611">
    <property type="entry name" value="Leu-rich_rpt"/>
</dbReference>
<name>A0ABQ8YZ32_9EUKA</name>